<feature type="region of interest" description="Disordered" evidence="9">
    <location>
        <begin position="308"/>
        <end position="331"/>
    </location>
</feature>
<dbReference type="GO" id="GO:0050982">
    <property type="term" value="P:detection of mechanical stimulus"/>
    <property type="evidence" value="ECO:0007669"/>
    <property type="project" value="UniProtKB-ARBA"/>
</dbReference>
<evidence type="ECO:0000256" key="10">
    <source>
        <dbReference type="SAM" id="Phobius"/>
    </source>
</evidence>
<feature type="region of interest" description="Disordered" evidence="9">
    <location>
        <begin position="1"/>
        <end position="63"/>
    </location>
</feature>
<keyword evidence="7 10" id="KW-0472">Membrane</keyword>
<dbReference type="GO" id="GO:0008381">
    <property type="term" value="F:mechanosensitive monoatomic ion channel activity"/>
    <property type="evidence" value="ECO:0007669"/>
    <property type="project" value="TreeGrafter"/>
</dbReference>
<keyword evidence="6" id="KW-0406">Ion transport</keyword>
<dbReference type="InterPro" id="IPR016688">
    <property type="entry name" value="MscS-like_plants/fungi"/>
</dbReference>
<comment type="caution">
    <text evidence="12">The sequence shown here is derived from an EMBL/GenBank/DDBJ whole genome shotgun (WGS) entry which is preliminary data.</text>
</comment>
<gene>
    <name evidence="12" type="ORF">SLEP1_g24868</name>
</gene>
<dbReference type="InterPro" id="IPR010920">
    <property type="entry name" value="LSM_dom_sf"/>
</dbReference>
<dbReference type="PANTHER" id="PTHR31618:SF7">
    <property type="entry name" value="MECHANOSENSITIVE ION CHANNEL PROTEIN"/>
    <property type="match status" value="1"/>
</dbReference>
<dbReference type="Gene3D" id="2.30.30.60">
    <property type="match status" value="1"/>
</dbReference>
<reference evidence="12 13" key="1">
    <citation type="journal article" date="2021" name="Commun. Biol.">
        <title>The genome of Shorea leprosula (Dipterocarpaceae) highlights the ecological relevance of drought in aseasonal tropical rainforests.</title>
        <authorList>
            <person name="Ng K.K.S."/>
            <person name="Kobayashi M.J."/>
            <person name="Fawcett J.A."/>
            <person name="Hatakeyama M."/>
            <person name="Paape T."/>
            <person name="Ng C.H."/>
            <person name="Ang C.C."/>
            <person name="Tnah L.H."/>
            <person name="Lee C.T."/>
            <person name="Nishiyama T."/>
            <person name="Sese J."/>
            <person name="O'Brien M.J."/>
            <person name="Copetti D."/>
            <person name="Mohd Noor M.I."/>
            <person name="Ong R.C."/>
            <person name="Putra M."/>
            <person name="Sireger I.Z."/>
            <person name="Indrioko S."/>
            <person name="Kosugi Y."/>
            <person name="Izuno A."/>
            <person name="Isagi Y."/>
            <person name="Lee S.L."/>
            <person name="Shimizu K.K."/>
        </authorList>
    </citation>
    <scope>NUCLEOTIDE SEQUENCE [LARGE SCALE GENOMIC DNA]</scope>
    <source>
        <strain evidence="12">214</strain>
    </source>
</reference>
<feature type="compositionally biased region" description="Polar residues" evidence="9">
    <location>
        <begin position="13"/>
        <end position="50"/>
    </location>
</feature>
<feature type="transmembrane region" description="Helical" evidence="10">
    <location>
        <begin position="410"/>
        <end position="430"/>
    </location>
</feature>
<evidence type="ECO:0000256" key="6">
    <source>
        <dbReference type="ARBA" id="ARBA00023065"/>
    </source>
</evidence>
<feature type="compositionally biased region" description="Basic and acidic residues" evidence="9">
    <location>
        <begin position="320"/>
        <end position="331"/>
    </location>
</feature>
<feature type="compositionally biased region" description="Basic and acidic residues" evidence="9">
    <location>
        <begin position="51"/>
        <end position="60"/>
    </location>
</feature>
<evidence type="ECO:0000256" key="4">
    <source>
        <dbReference type="ARBA" id="ARBA00022692"/>
    </source>
</evidence>
<keyword evidence="8" id="KW-0407">Ion channel</keyword>
<feature type="transmembrane region" description="Helical" evidence="10">
    <location>
        <begin position="112"/>
        <end position="140"/>
    </location>
</feature>
<evidence type="ECO:0000313" key="13">
    <source>
        <dbReference type="Proteomes" id="UP001054252"/>
    </source>
</evidence>
<evidence type="ECO:0000256" key="3">
    <source>
        <dbReference type="ARBA" id="ARBA00022448"/>
    </source>
</evidence>
<dbReference type="Proteomes" id="UP001054252">
    <property type="component" value="Unassembled WGS sequence"/>
</dbReference>
<accession>A0AAV5JH85</accession>
<evidence type="ECO:0000256" key="7">
    <source>
        <dbReference type="ARBA" id="ARBA00023136"/>
    </source>
</evidence>
<sequence>MEEKNGPKDVSIQIASTEEGSSSSSNIRQRNVSLSARSPSAKQIANPDTHTPQETKEKSNDQASTLPEIKKWSKWTTRIIIEWIVLVCFAGCLIASLTVHIFKNHVIWGLELWKWCVLVLVTFCSGIFTRGMMNVVVFLMRGKFAQHEMVIYVVYGLRKSVWFFVWLSLVLLTWVLLFDSGVKRSEQTTRILNYITKTLSSTLFGAFLWLIKTTVVKLLAIKFQGKRFFDDIQKAILHQHIVDMLGTLQDQCDTVVIVRWISKFLNWLKEMMTSAWTMEGIDVIRGSRLSIPPSGVIFDKIIEHQKTGDQKTGNKLPSGVKKEDTEGGQEEKVEDIEKEHIEKEHLLSYLKQDNEAKEVLKKWFEDVESSGGIINKSAFQNWLANICNERDKLASRLNDYKTAIEELDRLLSSIMFVVIVIVWLLMMGILKTRALLLICSQLVLAAFMFGNSLRTVFEAIIFVFVIHPFDVSDRCVIDGVQMVVEEMNLLTTVFERYDNEKIYYPNSVLATKPIANFYRSEKFIGDTLEFAIDVSTPAALIRDLQQKIESYMRKSTDLNQEPKPSVFVKDFDDANGIKMIIYFAHAANFQKYLEIRYKQRSELILKLKEIMEQLEIKYHIVSVRVIEK</sequence>
<dbReference type="InterPro" id="IPR006685">
    <property type="entry name" value="MscS_channel_2nd"/>
</dbReference>
<proteinExistence type="inferred from homology"/>
<evidence type="ECO:0000259" key="11">
    <source>
        <dbReference type="Pfam" id="PF00924"/>
    </source>
</evidence>
<feature type="transmembrane region" description="Helical" evidence="10">
    <location>
        <begin position="79"/>
        <end position="100"/>
    </location>
</feature>
<dbReference type="InterPro" id="IPR023408">
    <property type="entry name" value="MscS_beta-dom_sf"/>
</dbReference>
<keyword evidence="13" id="KW-1185">Reference proteome</keyword>
<comment type="subcellular location">
    <subcellularLocation>
        <location evidence="1">Membrane</location>
        <topology evidence="1">Multi-pass membrane protein</topology>
    </subcellularLocation>
</comment>
<dbReference type="GO" id="GO:0006820">
    <property type="term" value="P:monoatomic anion transport"/>
    <property type="evidence" value="ECO:0007669"/>
    <property type="project" value="TreeGrafter"/>
</dbReference>
<comment type="similarity">
    <text evidence="2">Belongs to the MscS (TC 1.A.23) family.</text>
</comment>
<keyword evidence="5 10" id="KW-1133">Transmembrane helix</keyword>
<dbReference type="AlphaFoldDB" id="A0AAV5JH85"/>
<dbReference type="PANTHER" id="PTHR31618">
    <property type="entry name" value="MECHANOSENSITIVE ION CHANNEL PROTEIN 5"/>
    <property type="match status" value="1"/>
</dbReference>
<keyword evidence="4 10" id="KW-0812">Transmembrane</keyword>
<evidence type="ECO:0000256" key="9">
    <source>
        <dbReference type="SAM" id="MobiDB-lite"/>
    </source>
</evidence>
<dbReference type="SUPFAM" id="SSF50182">
    <property type="entry name" value="Sm-like ribonucleoproteins"/>
    <property type="match status" value="1"/>
</dbReference>
<feature type="transmembrane region" description="Helical" evidence="10">
    <location>
        <begin position="161"/>
        <end position="178"/>
    </location>
</feature>
<evidence type="ECO:0000313" key="12">
    <source>
        <dbReference type="EMBL" id="GKV13909.1"/>
    </source>
</evidence>
<keyword evidence="3" id="KW-0813">Transport</keyword>
<evidence type="ECO:0000256" key="1">
    <source>
        <dbReference type="ARBA" id="ARBA00004141"/>
    </source>
</evidence>
<organism evidence="12 13">
    <name type="scientific">Rubroshorea leprosula</name>
    <dbReference type="NCBI Taxonomy" id="152421"/>
    <lineage>
        <taxon>Eukaryota</taxon>
        <taxon>Viridiplantae</taxon>
        <taxon>Streptophyta</taxon>
        <taxon>Embryophyta</taxon>
        <taxon>Tracheophyta</taxon>
        <taxon>Spermatophyta</taxon>
        <taxon>Magnoliopsida</taxon>
        <taxon>eudicotyledons</taxon>
        <taxon>Gunneridae</taxon>
        <taxon>Pentapetalae</taxon>
        <taxon>rosids</taxon>
        <taxon>malvids</taxon>
        <taxon>Malvales</taxon>
        <taxon>Dipterocarpaceae</taxon>
        <taxon>Rubroshorea</taxon>
    </lineage>
</organism>
<feature type="transmembrane region" description="Helical" evidence="10">
    <location>
        <begin position="442"/>
        <end position="466"/>
    </location>
</feature>
<evidence type="ECO:0000256" key="5">
    <source>
        <dbReference type="ARBA" id="ARBA00022989"/>
    </source>
</evidence>
<evidence type="ECO:0000256" key="8">
    <source>
        <dbReference type="ARBA" id="ARBA00023303"/>
    </source>
</evidence>
<name>A0AAV5JH85_9ROSI</name>
<dbReference type="EMBL" id="BPVZ01000040">
    <property type="protein sequence ID" value="GKV13909.1"/>
    <property type="molecule type" value="Genomic_DNA"/>
</dbReference>
<dbReference type="FunFam" id="2.30.30.60:FF:000003">
    <property type="entry name" value="Predicted mechanosensitive ion channel"/>
    <property type="match status" value="1"/>
</dbReference>
<feature type="domain" description="Mechanosensitive ion channel MscS" evidence="11">
    <location>
        <begin position="461"/>
        <end position="517"/>
    </location>
</feature>
<protein>
    <recommendedName>
        <fullName evidence="11">Mechanosensitive ion channel MscS domain-containing protein</fullName>
    </recommendedName>
</protein>
<dbReference type="GO" id="GO:0005886">
    <property type="term" value="C:plasma membrane"/>
    <property type="evidence" value="ECO:0007669"/>
    <property type="project" value="TreeGrafter"/>
</dbReference>
<dbReference type="Pfam" id="PF00924">
    <property type="entry name" value="MS_channel_2nd"/>
    <property type="match status" value="1"/>
</dbReference>
<evidence type="ECO:0000256" key="2">
    <source>
        <dbReference type="ARBA" id="ARBA00008017"/>
    </source>
</evidence>
<feature type="transmembrane region" description="Helical" evidence="10">
    <location>
        <begin position="198"/>
        <end position="220"/>
    </location>
</feature>